<evidence type="ECO:0000313" key="3">
    <source>
        <dbReference type="Proteomes" id="UP000254807"/>
    </source>
</evidence>
<gene>
    <name evidence="2" type="ORF">NCTC12360_03724</name>
    <name evidence="1" type="ORF">P7E30_18350</name>
</gene>
<dbReference type="Proteomes" id="UP000254807">
    <property type="component" value="Unassembled WGS sequence"/>
</dbReference>
<dbReference type="Proteomes" id="UP001183682">
    <property type="component" value="Unassembled WGS sequence"/>
</dbReference>
<dbReference type="RefSeq" id="WP_060813913.1">
    <property type="nucleotide sequence ID" value="NZ_UFYW01000001.1"/>
</dbReference>
<dbReference type="InterPro" id="IPR011004">
    <property type="entry name" value="Trimer_LpxA-like_sf"/>
</dbReference>
<dbReference type="GO" id="GO:0016746">
    <property type="term" value="F:acyltransferase activity"/>
    <property type="evidence" value="ECO:0007669"/>
    <property type="project" value="UniProtKB-KW"/>
</dbReference>
<accession>A0A376H6C6</accession>
<keyword evidence="2" id="KW-0808">Transferase</keyword>
<dbReference type="Gene3D" id="2.160.10.10">
    <property type="entry name" value="Hexapeptide repeat proteins"/>
    <property type="match status" value="1"/>
</dbReference>
<sequence>MKGTQGKFKLSIQAAFLYTKGSEEGAVKKYELTDQTILFKGEVLYRIRSLKNFGDVVKGQYGGYVRNLSNLSQYGDCWIYDNAIVSDHAYVAQDAMVKGDARILGNAEITFKAIVKDHAVVKGNAYVSGSAIIRDHALICENARATDFAEIGARTVLASNSWAYQTAFLVNGRRYNGQERLIGRSLSELVGFKLYY</sequence>
<dbReference type="AlphaFoldDB" id="A0A376H6C6"/>
<protein>
    <submittedName>
        <fullName evidence="2">Sugar O-acyltransferase, sialic acid O-acetyltransferase NeuD family</fullName>
    </submittedName>
</protein>
<keyword evidence="2" id="KW-0012">Acyltransferase</keyword>
<name>A0A376H6C6_ENTGA</name>
<dbReference type="EMBL" id="UFYW01000001">
    <property type="protein sequence ID" value="STD85170.1"/>
    <property type="molecule type" value="Genomic_DNA"/>
</dbReference>
<evidence type="ECO:0000313" key="1">
    <source>
        <dbReference type="EMBL" id="MDT2692125.1"/>
    </source>
</evidence>
<organism evidence="2 3">
    <name type="scientific">Enterococcus gallinarum</name>
    <dbReference type="NCBI Taxonomy" id="1353"/>
    <lineage>
        <taxon>Bacteria</taxon>
        <taxon>Bacillati</taxon>
        <taxon>Bacillota</taxon>
        <taxon>Bacilli</taxon>
        <taxon>Lactobacillales</taxon>
        <taxon>Enterococcaceae</taxon>
        <taxon>Enterococcus</taxon>
    </lineage>
</organism>
<reference evidence="1" key="2">
    <citation type="submission" date="2023-03" db="EMBL/GenBank/DDBJ databases">
        <authorList>
            <person name="Shen W."/>
            <person name="Cai J."/>
        </authorList>
    </citation>
    <scope>NUCLEOTIDE SEQUENCE</scope>
    <source>
        <strain evidence="1">K69-2</strain>
    </source>
</reference>
<evidence type="ECO:0000313" key="2">
    <source>
        <dbReference type="EMBL" id="STD85170.1"/>
    </source>
</evidence>
<dbReference type="SUPFAM" id="SSF51161">
    <property type="entry name" value="Trimeric LpxA-like enzymes"/>
    <property type="match status" value="1"/>
</dbReference>
<dbReference type="EMBL" id="JARPZN010000033">
    <property type="protein sequence ID" value="MDT2692125.1"/>
    <property type="molecule type" value="Genomic_DNA"/>
</dbReference>
<reference evidence="2 3" key="1">
    <citation type="submission" date="2018-06" db="EMBL/GenBank/DDBJ databases">
        <authorList>
            <consortium name="Pathogen Informatics"/>
            <person name="Doyle S."/>
        </authorList>
    </citation>
    <scope>NUCLEOTIDE SEQUENCE [LARGE SCALE GENOMIC DNA]</scope>
    <source>
        <strain evidence="2 3">NCTC12360</strain>
    </source>
</reference>
<proteinExistence type="predicted"/>
<keyword evidence="3" id="KW-1185">Reference proteome</keyword>